<reference evidence="2 4" key="1">
    <citation type="journal article" date="2014" name="BMC Genomics">
        <title>Genome sequence of Anopheles sinensis provides insight into genetics basis of mosquito competence for malaria parasites.</title>
        <authorList>
            <person name="Zhou D."/>
            <person name="Zhang D."/>
            <person name="Ding G."/>
            <person name="Shi L."/>
            <person name="Hou Q."/>
            <person name="Ye Y."/>
            <person name="Xu Y."/>
            <person name="Zhou H."/>
            <person name="Xiong C."/>
            <person name="Li S."/>
            <person name="Yu J."/>
            <person name="Hong S."/>
            <person name="Yu X."/>
            <person name="Zou P."/>
            <person name="Chen C."/>
            <person name="Chang X."/>
            <person name="Wang W."/>
            <person name="Lv Y."/>
            <person name="Sun Y."/>
            <person name="Ma L."/>
            <person name="Shen B."/>
            <person name="Zhu C."/>
        </authorList>
    </citation>
    <scope>NUCLEOTIDE SEQUENCE [LARGE SCALE GENOMIC DNA]</scope>
</reference>
<feature type="region of interest" description="Disordered" evidence="1">
    <location>
        <begin position="129"/>
        <end position="183"/>
    </location>
</feature>
<dbReference type="EnsemblMetazoa" id="ASIC004089-RA">
    <property type="protein sequence ID" value="ASIC004089-PA"/>
    <property type="gene ID" value="ASIC004089"/>
</dbReference>
<gene>
    <name evidence="2" type="ORF">ZHAS_00004089</name>
</gene>
<dbReference type="VEuPathDB" id="VectorBase:ASIC004089"/>
<dbReference type="AlphaFoldDB" id="A0A084VG24"/>
<name>A0A084VG24_ANOSI</name>
<protein>
    <submittedName>
        <fullName evidence="2 3">Olfactory receptor DTMT isoform X5</fullName>
    </submittedName>
</protein>
<evidence type="ECO:0000313" key="2">
    <source>
        <dbReference type="EMBL" id="KFB36918.1"/>
    </source>
</evidence>
<feature type="compositionally biased region" description="Basic and acidic residues" evidence="1">
    <location>
        <begin position="12"/>
        <end position="24"/>
    </location>
</feature>
<keyword evidence="2" id="KW-0675">Receptor</keyword>
<sequence length="267" mass="29639">MNVNASTPWEWDEGRVEMGGERETQPPLPQRAFELLPTGADVRVLGVVRGRSVGTWDETSPTMMLLLTRNNSLSTSSASISFPPLWLWHARAPEHTHTHTVIEEAPRRSNGSQNSITRFISSIDERAAMHSPPTVPGLSGGAGDGHGAREEAEGGPRARTREDHPAECRRSRGARDRASGDLGSEHLNSSFHFAARITSLLAAGKCSRARQPPERASRMPQVSDIRTPQRYARENVLENYGKFENRKWLTKRTTRVSKCETVNRVIS</sequence>
<dbReference type="EMBL" id="ATLV01012605">
    <property type="status" value="NOT_ANNOTATED_CDS"/>
    <property type="molecule type" value="Genomic_DNA"/>
</dbReference>
<proteinExistence type="predicted"/>
<feature type="region of interest" description="Disordered" evidence="1">
    <location>
        <begin position="1"/>
        <end position="25"/>
    </location>
</feature>
<reference evidence="3" key="2">
    <citation type="submission" date="2020-05" db="UniProtKB">
        <authorList>
            <consortium name="EnsemblMetazoa"/>
        </authorList>
    </citation>
    <scope>IDENTIFICATION</scope>
</reference>
<evidence type="ECO:0000256" key="1">
    <source>
        <dbReference type="SAM" id="MobiDB-lite"/>
    </source>
</evidence>
<keyword evidence="4" id="KW-1185">Reference proteome</keyword>
<organism evidence="2">
    <name type="scientific">Anopheles sinensis</name>
    <name type="common">Mosquito</name>
    <dbReference type="NCBI Taxonomy" id="74873"/>
    <lineage>
        <taxon>Eukaryota</taxon>
        <taxon>Metazoa</taxon>
        <taxon>Ecdysozoa</taxon>
        <taxon>Arthropoda</taxon>
        <taxon>Hexapoda</taxon>
        <taxon>Insecta</taxon>
        <taxon>Pterygota</taxon>
        <taxon>Neoptera</taxon>
        <taxon>Endopterygota</taxon>
        <taxon>Diptera</taxon>
        <taxon>Nematocera</taxon>
        <taxon>Culicoidea</taxon>
        <taxon>Culicidae</taxon>
        <taxon>Anophelinae</taxon>
        <taxon>Anopheles</taxon>
    </lineage>
</organism>
<feature type="compositionally biased region" description="Basic and acidic residues" evidence="1">
    <location>
        <begin position="146"/>
        <end position="179"/>
    </location>
</feature>
<accession>A0A084VG24</accession>
<evidence type="ECO:0000313" key="3">
    <source>
        <dbReference type="EnsemblMetazoa" id="ASIC004089-PA"/>
    </source>
</evidence>
<evidence type="ECO:0000313" key="4">
    <source>
        <dbReference type="Proteomes" id="UP000030765"/>
    </source>
</evidence>
<dbReference type="Proteomes" id="UP000030765">
    <property type="component" value="Unassembled WGS sequence"/>
</dbReference>
<dbReference type="EMBL" id="KE524806">
    <property type="protein sequence ID" value="KFB36918.1"/>
    <property type="molecule type" value="Genomic_DNA"/>
</dbReference>